<evidence type="ECO:0000313" key="3">
    <source>
        <dbReference type="Proteomes" id="UP000824469"/>
    </source>
</evidence>
<evidence type="ECO:0000313" key="2">
    <source>
        <dbReference type="EMBL" id="KAH9303514.1"/>
    </source>
</evidence>
<accession>A0AA38CWG8</accession>
<feature type="compositionally biased region" description="Basic and acidic residues" evidence="1">
    <location>
        <begin position="297"/>
        <end position="306"/>
    </location>
</feature>
<gene>
    <name evidence="2" type="ORF">KI387_043876</name>
</gene>
<feature type="compositionally biased region" description="Basic and acidic residues" evidence="1">
    <location>
        <begin position="249"/>
        <end position="268"/>
    </location>
</feature>
<name>A0AA38CWG8_TAXCH</name>
<feature type="compositionally biased region" description="Low complexity" evidence="1">
    <location>
        <begin position="236"/>
        <end position="247"/>
    </location>
</feature>
<feature type="region of interest" description="Disordered" evidence="1">
    <location>
        <begin position="282"/>
        <end position="313"/>
    </location>
</feature>
<keyword evidence="3" id="KW-1185">Reference proteome</keyword>
<dbReference type="AlphaFoldDB" id="A0AA38CWG8"/>
<proteinExistence type="predicted"/>
<protein>
    <submittedName>
        <fullName evidence="2">Uncharacterized protein</fullName>
    </submittedName>
</protein>
<sequence length="313" mass="36213">MNPFMHTALSSPLKPDNHNFRRVNDAFTMYIVRLLESDTARRFSDEAMNLIAKYGAFFIQFRRFSYIRLAGYENTPLKLPMFCNDKMALIEVCRKLDKLHRTCRDKKISGLHFPISLGNYTCKTALDAQNIERALAPITVHFFRPKTYFDLKKFIELNLRINYHHRSDTEDYWANCANEFEARTKVWFDRKVRELKKNLSESSSKDTSTPRKESHTPSSEVPVQTPPPPSNKEPESSTPSSSTQVYQKKVKEVKQEPIEEDPLLKHSELPSGLENVIFLSESDDSEVPIPARTSEVAIDKEKEVHSNEPPSYH</sequence>
<comment type="caution">
    <text evidence="2">The sequence shown here is derived from an EMBL/GenBank/DDBJ whole genome shotgun (WGS) entry which is preliminary data.</text>
</comment>
<evidence type="ECO:0000256" key="1">
    <source>
        <dbReference type="SAM" id="MobiDB-lite"/>
    </source>
</evidence>
<dbReference type="Proteomes" id="UP000824469">
    <property type="component" value="Unassembled WGS sequence"/>
</dbReference>
<reference evidence="2 3" key="1">
    <citation type="journal article" date="2021" name="Nat. Plants">
        <title>The Taxus genome provides insights into paclitaxel biosynthesis.</title>
        <authorList>
            <person name="Xiong X."/>
            <person name="Gou J."/>
            <person name="Liao Q."/>
            <person name="Li Y."/>
            <person name="Zhou Q."/>
            <person name="Bi G."/>
            <person name="Li C."/>
            <person name="Du R."/>
            <person name="Wang X."/>
            <person name="Sun T."/>
            <person name="Guo L."/>
            <person name="Liang H."/>
            <person name="Lu P."/>
            <person name="Wu Y."/>
            <person name="Zhang Z."/>
            <person name="Ro D.K."/>
            <person name="Shang Y."/>
            <person name="Huang S."/>
            <person name="Yan J."/>
        </authorList>
    </citation>
    <scope>NUCLEOTIDE SEQUENCE [LARGE SCALE GENOMIC DNA]</scope>
    <source>
        <strain evidence="2">Ta-2019</strain>
    </source>
</reference>
<organism evidence="2 3">
    <name type="scientific">Taxus chinensis</name>
    <name type="common">Chinese yew</name>
    <name type="synonym">Taxus wallichiana var. chinensis</name>
    <dbReference type="NCBI Taxonomy" id="29808"/>
    <lineage>
        <taxon>Eukaryota</taxon>
        <taxon>Viridiplantae</taxon>
        <taxon>Streptophyta</taxon>
        <taxon>Embryophyta</taxon>
        <taxon>Tracheophyta</taxon>
        <taxon>Spermatophyta</taxon>
        <taxon>Pinopsida</taxon>
        <taxon>Pinidae</taxon>
        <taxon>Conifers II</taxon>
        <taxon>Cupressales</taxon>
        <taxon>Taxaceae</taxon>
        <taxon>Taxus</taxon>
    </lineage>
</organism>
<feature type="region of interest" description="Disordered" evidence="1">
    <location>
        <begin position="198"/>
        <end position="270"/>
    </location>
</feature>
<dbReference type="EMBL" id="JAHRHJ020000009">
    <property type="protein sequence ID" value="KAH9303514.1"/>
    <property type="molecule type" value="Genomic_DNA"/>
</dbReference>